<organism evidence="12 13">
    <name type="scientific">Luteipulveratus halotolerans</name>
    <dbReference type="NCBI Taxonomy" id="1631356"/>
    <lineage>
        <taxon>Bacteria</taxon>
        <taxon>Bacillati</taxon>
        <taxon>Actinomycetota</taxon>
        <taxon>Actinomycetes</taxon>
        <taxon>Micrococcales</taxon>
        <taxon>Dermacoccaceae</taxon>
        <taxon>Luteipulveratus</taxon>
    </lineage>
</organism>
<evidence type="ECO:0000256" key="5">
    <source>
        <dbReference type="ARBA" id="ARBA00022801"/>
    </source>
</evidence>
<dbReference type="InterPro" id="IPR008754">
    <property type="entry name" value="Peptidase_M43"/>
</dbReference>
<keyword evidence="3" id="KW-0479">Metal-binding</keyword>
<sequence length="317" mass="32923">MSRRPITILSAVSLAAAGLALAGPAPHSIGSAPSTSSDCVTRGADAPAEARVKAGGHGHDPNTLTAAQVEAQERSFARDAAARGFSTDARGTLRKGSSAAFSPVTIKVYWHTITAGSTGQLPASQIDSQIQVLNDAYAGSGFSFTLAGTTVTDNAAWYQGITPGSTAEKQMKSTLRQGTNADLNIYSADLGDDLLGWATFPKKKVSSTDGVVVLDESLPGGSAKPYDEGDTATHEVGHWLGLYHTFQGGCQGQGDQVADTAAEASPAFGCPTGRDTCTAPGADPIHNFMDYTEDACMNEFTPGQVTRMQAQWATYRG</sequence>
<dbReference type="GO" id="GO:0006508">
    <property type="term" value="P:proteolysis"/>
    <property type="evidence" value="ECO:0007669"/>
    <property type="project" value="UniProtKB-KW"/>
</dbReference>
<reference evidence="13" key="1">
    <citation type="submission" date="2015-03" db="EMBL/GenBank/DDBJ databases">
        <title>Luteipulveratus halotolerans sp. nov., a novel actinobacterium (Dermacoccaceae) from Sarawak, Malaysia.</title>
        <authorList>
            <person name="Juboi H."/>
            <person name="Basik A."/>
            <person name="Shamsul S.S."/>
            <person name="Arnold P."/>
            <person name="Schmitt E.K."/>
            <person name="Sanglier J.-J."/>
            <person name="Yeo T."/>
        </authorList>
    </citation>
    <scope>NUCLEOTIDE SEQUENCE [LARGE SCALE GENOMIC DNA]</scope>
    <source>
        <strain evidence="13">C296001</strain>
    </source>
</reference>
<dbReference type="Pfam" id="PF05572">
    <property type="entry name" value="Peptidase_M43"/>
    <property type="match status" value="1"/>
</dbReference>
<keyword evidence="2 12" id="KW-0645">Protease</keyword>
<dbReference type="GO" id="GO:0046872">
    <property type="term" value="F:metal ion binding"/>
    <property type="evidence" value="ECO:0007669"/>
    <property type="project" value="UniProtKB-KW"/>
</dbReference>
<dbReference type="OrthoDB" id="6278496at2"/>
<dbReference type="PATRIC" id="fig|1631356.3.peg.2313"/>
<evidence type="ECO:0000256" key="7">
    <source>
        <dbReference type="ARBA" id="ARBA00023049"/>
    </source>
</evidence>
<keyword evidence="4 10" id="KW-0732">Signal</keyword>
<proteinExistence type="inferred from homology"/>
<dbReference type="CDD" id="cd04275">
    <property type="entry name" value="ZnMc_pappalysin_like"/>
    <property type="match status" value="1"/>
</dbReference>
<evidence type="ECO:0000256" key="8">
    <source>
        <dbReference type="ARBA" id="ARBA00023157"/>
    </source>
</evidence>
<evidence type="ECO:0000256" key="4">
    <source>
        <dbReference type="ARBA" id="ARBA00022729"/>
    </source>
</evidence>
<feature type="region of interest" description="Disordered" evidence="9">
    <location>
        <begin position="27"/>
        <end position="62"/>
    </location>
</feature>
<dbReference type="Proteomes" id="UP000037397">
    <property type="component" value="Unassembled WGS sequence"/>
</dbReference>
<keyword evidence="8" id="KW-1015">Disulfide bond</keyword>
<feature type="chain" id="PRO_5038769675" evidence="10">
    <location>
        <begin position="23"/>
        <end position="317"/>
    </location>
</feature>
<keyword evidence="6" id="KW-0862">Zinc</keyword>
<gene>
    <name evidence="12" type="ORF">VV01_11830</name>
</gene>
<dbReference type="Gene3D" id="3.40.390.10">
    <property type="entry name" value="Collagenase (Catalytic Domain)"/>
    <property type="match status" value="1"/>
</dbReference>
<evidence type="ECO:0000256" key="1">
    <source>
        <dbReference type="ARBA" id="ARBA00008721"/>
    </source>
</evidence>
<dbReference type="PANTHER" id="PTHR47466:SF1">
    <property type="entry name" value="METALLOPROTEASE MEP1 (AFU_ORTHOLOGUE AFUA_1G07730)-RELATED"/>
    <property type="match status" value="1"/>
</dbReference>
<feature type="compositionally biased region" description="Basic and acidic residues" evidence="9">
    <location>
        <begin position="48"/>
        <end position="60"/>
    </location>
</feature>
<evidence type="ECO:0000256" key="6">
    <source>
        <dbReference type="ARBA" id="ARBA00022833"/>
    </source>
</evidence>
<name>A0A0L6CIW2_9MICO</name>
<comment type="caution">
    <text evidence="12">The sequence shown here is derived from an EMBL/GenBank/DDBJ whole genome shotgun (WGS) entry which is preliminary data.</text>
</comment>
<protein>
    <submittedName>
        <fullName evidence="12">Metalloprotease</fullName>
    </submittedName>
</protein>
<dbReference type="RefSeq" id="WP_050670056.1">
    <property type="nucleotide sequence ID" value="NZ_LAIR01000002.1"/>
</dbReference>
<feature type="signal peptide" evidence="10">
    <location>
        <begin position="1"/>
        <end position="22"/>
    </location>
</feature>
<accession>A0A0L6CIW2</accession>
<evidence type="ECO:0000259" key="11">
    <source>
        <dbReference type="Pfam" id="PF05572"/>
    </source>
</evidence>
<dbReference type="STRING" id="1631356.VV01_11830"/>
<dbReference type="GO" id="GO:0008237">
    <property type="term" value="F:metallopeptidase activity"/>
    <property type="evidence" value="ECO:0007669"/>
    <property type="project" value="UniProtKB-KW"/>
</dbReference>
<evidence type="ECO:0000313" key="12">
    <source>
        <dbReference type="EMBL" id="KNX37674.1"/>
    </source>
</evidence>
<evidence type="ECO:0000256" key="3">
    <source>
        <dbReference type="ARBA" id="ARBA00022723"/>
    </source>
</evidence>
<keyword evidence="7 12" id="KW-0482">Metalloprotease</keyword>
<evidence type="ECO:0000256" key="10">
    <source>
        <dbReference type="SAM" id="SignalP"/>
    </source>
</evidence>
<comment type="similarity">
    <text evidence="1">Belongs to the peptidase M43B family.</text>
</comment>
<keyword evidence="13" id="KW-1185">Reference proteome</keyword>
<dbReference type="SUPFAM" id="SSF55486">
    <property type="entry name" value="Metalloproteases ('zincins'), catalytic domain"/>
    <property type="match status" value="1"/>
</dbReference>
<evidence type="ECO:0000313" key="13">
    <source>
        <dbReference type="Proteomes" id="UP000037397"/>
    </source>
</evidence>
<keyword evidence="5" id="KW-0378">Hydrolase</keyword>
<feature type="domain" description="Peptidase M43 pregnancy-associated plasma-A" evidence="11">
    <location>
        <begin position="227"/>
        <end position="310"/>
    </location>
</feature>
<evidence type="ECO:0000256" key="2">
    <source>
        <dbReference type="ARBA" id="ARBA00022670"/>
    </source>
</evidence>
<dbReference type="PANTHER" id="PTHR47466">
    <property type="match status" value="1"/>
</dbReference>
<dbReference type="InterPro" id="IPR024079">
    <property type="entry name" value="MetalloPept_cat_dom_sf"/>
</dbReference>
<dbReference type="EMBL" id="LAIR01000002">
    <property type="protein sequence ID" value="KNX37674.1"/>
    <property type="molecule type" value="Genomic_DNA"/>
</dbReference>
<evidence type="ECO:0000256" key="9">
    <source>
        <dbReference type="SAM" id="MobiDB-lite"/>
    </source>
</evidence>
<dbReference type="AlphaFoldDB" id="A0A0L6CIW2"/>